<dbReference type="InterPro" id="IPR044135">
    <property type="entry name" value="Met-tRNA-FMT_C"/>
</dbReference>
<name>A0A4Q2M417_9MICO</name>
<comment type="caution">
    <text evidence="9">The sequence shown here is derived from an EMBL/GenBank/DDBJ whole genome shotgun (WGS) entry which is preliminary data.</text>
</comment>
<dbReference type="HAMAP" id="MF_00182">
    <property type="entry name" value="Formyl_trans"/>
    <property type="match status" value="1"/>
</dbReference>
<evidence type="ECO:0000259" key="6">
    <source>
        <dbReference type="Pfam" id="PF00551"/>
    </source>
</evidence>
<dbReference type="GO" id="GO:0005829">
    <property type="term" value="C:cytosol"/>
    <property type="evidence" value="ECO:0007669"/>
    <property type="project" value="TreeGrafter"/>
</dbReference>
<dbReference type="Pfam" id="PF02911">
    <property type="entry name" value="Formyl_trans_C"/>
    <property type="match status" value="1"/>
</dbReference>
<dbReference type="EMBL" id="JACCBI010000001">
    <property type="protein sequence ID" value="NYD66268.1"/>
    <property type="molecule type" value="Genomic_DNA"/>
</dbReference>
<dbReference type="InterPro" id="IPR011034">
    <property type="entry name" value="Formyl_transferase-like_C_sf"/>
</dbReference>
<evidence type="ECO:0000313" key="8">
    <source>
        <dbReference type="EMBL" id="NYD66268.1"/>
    </source>
</evidence>
<reference evidence="8 11" key="2">
    <citation type="submission" date="2020-07" db="EMBL/GenBank/DDBJ databases">
        <title>Sequencing the genomes of 1000 actinobacteria strains.</title>
        <authorList>
            <person name="Klenk H.-P."/>
        </authorList>
    </citation>
    <scope>NUCLEOTIDE SEQUENCE [LARGE SCALE GENOMIC DNA]</scope>
    <source>
        <strain evidence="8 11">DSM 23870</strain>
    </source>
</reference>
<gene>
    <name evidence="5" type="primary">fmt</name>
    <name evidence="8" type="ORF">BJ972_000787</name>
    <name evidence="9" type="ORF">ESP50_09390</name>
</gene>
<keyword evidence="4 5" id="KW-0648">Protein biosynthesis</keyword>
<evidence type="ECO:0000256" key="5">
    <source>
        <dbReference type="HAMAP-Rule" id="MF_00182"/>
    </source>
</evidence>
<dbReference type="CDD" id="cd08704">
    <property type="entry name" value="Met_tRNA_FMT_C"/>
    <property type="match status" value="1"/>
</dbReference>
<evidence type="ECO:0000256" key="4">
    <source>
        <dbReference type="ARBA" id="ARBA00022917"/>
    </source>
</evidence>
<dbReference type="SUPFAM" id="SSF50486">
    <property type="entry name" value="FMT C-terminal domain-like"/>
    <property type="match status" value="1"/>
</dbReference>
<comment type="function">
    <text evidence="5">Attaches a formyl group to the free amino group of methionyl-tRNA(fMet). The formyl group appears to play a dual role in the initiator identity of N-formylmethionyl-tRNA by promoting its recognition by IF2 and preventing the misappropriation of this tRNA by the elongation apparatus.</text>
</comment>
<dbReference type="SUPFAM" id="SSF53328">
    <property type="entry name" value="Formyltransferase"/>
    <property type="match status" value="1"/>
</dbReference>
<keyword evidence="3 5" id="KW-0808">Transferase</keyword>
<accession>A0A4Q2M417</accession>
<dbReference type="InterPro" id="IPR036477">
    <property type="entry name" value="Formyl_transf_N_sf"/>
</dbReference>
<dbReference type="InterPro" id="IPR041711">
    <property type="entry name" value="Met-tRNA-FMT_N"/>
</dbReference>
<dbReference type="PANTHER" id="PTHR11138:SF5">
    <property type="entry name" value="METHIONYL-TRNA FORMYLTRANSFERASE, MITOCHONDRIAL"/>
    <property type="match status" value="1"/>
</dbReference>
<dbReference type="InterPro" id="IPR005793">
    <property type="entry name" value="Formyl_trans_C"/>
</dbReference>
<feature type="binding site" evidence="5">
    <location>
        <begin position="108"/>
        <end position="111"/>
    </location>
    <ligand>
        <name>(6S)-5,6,7,8-tetrahydrofolate</name>
        <dbReference type="ChEBI" id="CHEBI:57453"/>
    </ligand>
</feature>
<protein>
    <recommendedName>
        <fullName evidence="2 5">Methionyl-tRNA formyltransferase</fullName>
        <ecNumber evidence="2 5">2.1.2.9</ecNumber>
    </recommendedName>
</protein>
<evidence type="ECO:0000256" key="2">
    <source>
        <dbReference type="ARBA" id="ARBA00012261"/>
    </source>
</evidence>
<dbReference type="InterPro" id="IPR005794">
    <property type="entry name" value="Fmt"/>
</dbReference>
<dbReference type="InterPro" id="IPR002376">
    <property type="entry name" value="Formyl_transf_N"/>
</dbReference>
<dbReference type="GO" id="GO:0004479">
    <property type="term" value="F:methionyl-tRNA formyltransferase activity"/>
    <property type="evidence" value="ECO:0007669"/>
    <property type="project" value="UniProtKB-UniRule"/>
</dbReference>
<comment type="similarity">
    <text evidence="1 5">Belongs to the Fmt family.</text>
</comment>
<keyword evidence="10" id="KW-1185">Reference proteome</keyword>
<dbReference type="NCBIfam" id="TIGR00460">
    <property type="entry name" value="fmt"/>
    <property type="match status" value="1"/>
</dbReference>
<dbReference type="Proteomes" id="UP000581087">
    <property type="component" value="Unassembled WGS sequence"/>
</dbReference>
<evidence type="ECO:0000313" key="11">
    <source>
        <dbReference type="Proteomes" id="UP000581087"/>
    </source>
</evidence>
<dbReference type="AlphaFoldDB" id="A0A4Q2M417"/>
<feature type="domain" description="Formyl transferase C-terminal" evidence="7">
    <location>
        <begin position="201"/>
        <end position="298"/>
    </location>
</feature>
<dbReference type="EC" id="2.1.2.9" evidence="2 5"/>
<proteinExistence type="inferred from homology"/>
<sequence>MRLIFAGTPAVAVPSLDALVAGPHEVVAVVTRPDAPLGRKRVLTPSPVAARAAELGIPVVRAARLDEAATTEIVAFGADLGVIVAYGGLVREPLLSAPRHGWINLHFSLLPRWRGAAPVQHAIIAGDATTGAAVFQLVPGLDAGAVFDEITRDVGADETAGELLDALSYSGAALLASVVDEIAAGTAVAREQEGEPTLAPKLGQDDARLDWTAPFDEVYNRFRGVTPEPGAFTTIAGNRLKVLEARAAADDAPDLEPGALLVERSRVLVGTGSRPLELLRVQAAGKPAAAAADWGRGLPPGTERLDA</sequence>
<dbReference type="OrthoDB" id="9802815at2"/>
<dbReference type="CDD" id="cd08646">
    <property type="entry name" value="FMT_core_Met-tRNA-FMT_N"/>
    <property type="match status" value="1"/>
</dbReference>
<evidence type="ECO:0000256" key="3">
    <source>
        <dbReference type="ARBA" id="ARBA00022679"/>
    </source>
</evidence>
<feature type="domain" description="Formyl transferase N-terminal" evidence="6">
    <location>
        <begin position="2"/>
        <end position="178"/>
    </location>
</feature>
<dbReference type="RefSeq" id="WP_129174430.1">
    <property type="nucleotide sequence ID" value="NZ_JACCBI010000001.1"/>
</dbReference>
<dbReference type="Pfam" id="PF00551">
    <property type="entry name" value="Formyl_trans_N"/>
    <property type="match status" value="1"/>
</dbReference>
<comment type="catalytic activity">
    <reaction evidence="5">
        <text>L-methionyl-tRNA(fMet) + (6R)-10-formyltetrahydrofolate = N-formyl-L-methionyl-tRNA(fMet) + (6S)-5,6,7,8-tetrahydrofolate + H(+)</text>
        <dbReference type="Rhea" id="RHEA:24380"/>
        <dbReference type="Rhea" id="RHEA-COMP:9952"/>
        <dbReference type="Rhea" id="RHEA-COMP:9953"/>
        <dbReference type="ChEBI" id="CHEBI:15378"/>
        <dbReference type="ChEBI" id="CHEBI:57453"/>
        <dbReference type="ChEBI" id="CHEBI:78530"/>
        <dbReference type="ChEBI" id="CHEBI:78844"/>
        <dbReference type="ChEBI" id="CHEBI:195366"/>
        <dbReference type="EC" id="2.1.2.9"/>
    </reaction>
</comment>
<dbReference type="Proteomes" id="UP000292686">
    <property type="component" value="Unassembled WGS sequence"/>
</dbReference>
<dbReference type="EMBL" id="SDPM01000004">
    <property type="protein sequence ID" value="RXZ86599.1"/>
    <property type="molecule type" value="Genomic_DNA"/>
</dbReference>
<evidence type="ECO:0000259" key="7">
    <source>
        <dbReference type="Pfam" id="PF02911"/>
    </source>
</evidence>
<evidence type="ECO:0000256" key="1">
    <source>
        <dbReference type="ARBA" id="ARBA00010699"/>
    </source>
</evidence>
<evidence type="ECO:0000313" key="10">
    <source>
        <dbReference type="Proteomes" id="UP000292686"/>
    </source>
</evidence>
<organism evidence="9 10">
    <name type="scientific">Agromyces atrinae</name>
    <dbReference type="NCBI Taxonomy" id="592376"/>
    <lineage>
        <taxon>Bacteria</taxon>
        <taxon>Bacillati</taxon>
        <taxon>Actinomycetota</taxon>
        <taxon>Actinomycetes</taxon>
        <taxon>Micrococcales</taxon>
        <taxon>Microbacteriaceae</taxon>
        <taxon>Agromyces</taxon>
    </lineage>
</organism>
<dbReference type="Gene3D" id="3.40.50.12230">
    <property type="match status" value="1"/>
</dbReference>
<evidence type="ECO:0000313" key="9">
    <source>
        <dbReference type="EMBL" id="RXZ86599.1"/>
    </source>
</evidence>
<reference evidence="9 10" key="1">
    <citation type="submission" date="2019-01" db="EMBL/GenBank/DDBJ databases">
        <title>Agromyces.</title>
        <authorList>
            <person name="Li J."/>
        </authorList>
    </citation>
    <scope>NUCLEOTIDE SEQUENCE [LARGE SCALE GENOMIC DNA]</scope>
    <source>
        <strain evidence="9 10">DSM 23870</strain>
    </source>
</reference>
<dbReference type="PANTHER" id="PTHR11138">
    <property type="entry name" value="METHIONYL-TRNA FORMYLTRANSFERASE"/>
    <property type="match status" value="1"/>
</dbReference>